<evidence type="ECO:0000313" key="14">
    <source>
        <dbReference type="EMBL" id="PIK35739.1"/>
    </source>
</evidence>
<sequence>MRLKKLVENSRMSVQRAQKPSHTAAGNGAFGSHLPRNMKADPEQLFTKFERIGKGSFGEVFKGINNTSKEVVAIKIIDLEEAEDEIEDIQQEITVLSQCDSPYVTKYHGSYLK</sequence>
<dbReference type="InterPro" id="IPR011009">
    <property type="entry name" value="Kinase-like_dom_sf"/>
</dbReference>
<dbReference type="EC" id="2.7.11.1" evidence="2"/>
<dbReference type="Pfam" id="PF00069">
    <property type="entry name" value="Pkinase"/>
    <property type="match status" value="1"/>
</dbReference>
<feature type="domain" description="Protein kinase" evidence="13">
    <location>
        <begin position="46"/>
        <end position="113"/>
    </location>
</feature>
<evidence type="ECO:0000256" key="8">
    <source>
        <dbReference type="ARBA" id="ARBA00047899"/>
    </source>
</evidence>
<dbReference type="PANTHER" id="PTHR48012:SF10">
    <property type="entry name" value="FI20177P1"/>
    <property type="match status" value="1"/>
</dbReference>
<keyword evidence="3" id="KW-0723">Serine/threonine-protein kinase</keyword>
<dbReference type="PROSITE" id="PS50011">
    <property type="entry name" value="PROTEIN_KINASE_DOM"/>
    <property type="match status" value="1"/>
</dbReference>
<feature type="compositionally biased region" description="Polar residues" evidence="12">
    <location>
        <begin position="10"/>
        <end position="21"/>
    </location>
</feature>
<evidence type="ECO:0000256" key="2">
    <source>
        <dbReference type="ARBA" id="ARBA00012513"/>
    </source>
</evidence>
<evidence type="ECO:0000313" key="15">
    <source>
        <dbReference type="Proteomes" id="UP000230750"/>
    </source>
</evidence>
<evidence type="ECO:0000256" key="12">
    <source>
        <dbReference type="SAM" id="MobiDB-lite"/>
    </source>
</evidence>
<evidence type="ECO:0000256" key="10">
    <source>
        <dbReference type="PROSITE-ProRule" id="PRU10141"/>
    </source>
</evidence>
<accession>A0A2G8JJ55</accession>
<evidence type="ECO:0000259" key="13">
    <source>
        <dbReference type="PROSITE" id="PS50011"/>
    </source>
</evidence>
<dbReference type="PROSITE" id="PS00107">
    <property type="entry name" value="PROTEIN_KINASE_ATP"/>
    <property type="match status" value="1"/>
</dbReference>
<proteinExistence type="inferred from homology"/>
<dbReference type="STRING" id="307972.A0A2G8JJ55"/>
<evidence type="ECO:0000256" key="4">
    <source>
        <dbReference type="ARBA" id="ARBA00022679"/>
    </source>
</evidence>
<comment type="similarity">
    <text evidence="1">Belongs to the protein kinase superfamily. STE Ser/Thr protein kinase family. STE20 subfamily.</text>
</comment>
<feature type="non-terminal residue" evidence="14">
    <location>
        <position position="113"/>
    </location>
</feature>
<name>A0A2G8JJ55_STIJA</name>
<dbReference type="AlphaFoldDB" id="A0A2G8JJ55"/>
<comment type="catalytic activity">
    <reaction evidence="8">
        <text>L-threonyl-[protein] + ATP = O-phospho-L-threonyl-[protein] + ADP + H(+)</text>
        <dbReference type="Rhea" id="RHEA:46608"/>
        <dbReference type="Rhea" id="RHEA-COMP:11060"/>
        <dbReference type="Rhea" id="RHEA-COMP:11605"/>
        <dbReference type="ChEBI" id="CHEBI:15378"/>
        <dbReference type="ChEBI" id="CHEBI:30013"/>
        <dbReference type="ChEBI" id="CHEBI:30616"/>
        <dbReference type="ChEBI" id="CHEBI:61977"/>
        <dbReference type="ChEBI" id="CHEBI:456216"/>
        <dbReference type="EC" id="2.7.11.1"/>
    </reaction>
</comment>
<reference evidence="14 15" key="1">
    <citation type="journal article" date="2017" name="PLoS Biol.">
        <title>The sea cucumber genome provides insights into morphological evolution and visceral regeneration.</title>
        <authorList>
            <person name="Zhang X."/>
            <person name="Sun L."/>
            <person name="Yuan J."/>
            <person name="Sun Y."/>
            <person name="Gao Y."/>
            <person name="Zhang L."/>
            <person name="Li S."/>
            <person name="Dai H."/>
            <person name="Hamel J.F."/>
            <person name="Liu C."/>
            <person name="Yu Y."/>
            <person name="Liu S."/>
            <person name="Lin W."/>
            <person name="Guo K."/>
            <person name="Jin S."/>
            <person name="Xu P."/>
            <person name="Storey K.B."/>
            <person name="Huan P."/>
            <person name="Zhang T."/>
            <person name="Zhou Y."/>
            <person name="Zhang J."/>
            <person name="Lin C."/>
            <person name="Li X."/>
            <person name="Xing L."/>
            <person name="Huo D."/>
            <person name="Sun M."/>
            <person name="Wang L."/>
            <person name="Mercier A."/>
            <person name="Li F."/>
            <person name="Yang H."/>
            <person name="Xiang J."/>
        </authorList>
    </citation>
    <scope>NUCLEOTIDE SEQUENCE [LARGE SCALE GENOMIC DNA]</scope>
    <source>
        <strain evidence="14">Shaxun</strain>
        <tissue evidence="14">Muscle</tissue>
    </source>
</reference>
<dbReference type="EMBL" id="MRZV01001825">
    <property type="protein sequence ID" value="PIK35739.1"/>
    <property type="molecule type" value="Genomic_DNA"/>
</dbReference>
<dbReference type="InterPro" id="IPR000719">
    <property type="entry name" value="Prot_kinase_dom"/>
</dbReference>
<keyword evidence="15" id="KW-1185">Reference proteome</keyword>
<protein>
    <recommendedName>
        <fullName evidence="2">non-specific serine/threonine protein kinase</fullName>
        <ecNumber evidence="2">2.7.11.1</ecNumber>
    </recommendedName>
</protein>
<keyword evidence="4" id="KW-0808">Transferase</keyword>
<dbReference type="GO" id="GO:0005794">
    <property type="term" value="C:Golgi apparatus"/>
    <property type="evidence" value="ECO:0007669"/>
    <property type="project" value="TreeGrafter"/>
</dbReference>
<dbReference type="PANTHER" id="PTHR48012">
    <property type="entry name" value="STERILE20-LIKE KINASE, ISOFORM B-RELATED"/>
    <property type="match status" value="1"/>
</dbReference>
<comment type="catalytic activity">
    <reaction evidence="9">
        <text>L-seryl-[protein] + ATP = O-phospho-L-seryl-[protein] + ADP + H(+)</text>
        <dbReference type="Rhea" id="RHEA:17989"/>
        <dbReference type="Rhea" id="RHEA-COMP:9863"/>
        <dbReference type="Rhea" id="RHEA-COMP:11604"/>
        <dbReference type="ChEBI" id="CHEBI:15378"/>
        <dbReference type="ChEBI" id="CHEBI:29999"/>
        <dbReference type="ChEBI" id="CHEBI:30616"/>
        <dbReference type="ChEBI" id="CHEBI:83421"/>
        <dbReference type="ChEBI" id="CHEBI:456216"/>
        <dbReference type="EC" id="2.7.11.1"/>
    </reaction>
</comment>
<evidence type="ECO:0000256" key="1">
    <source>
        <dbReference type="ARBA" id="ARBA00008874"/>
    </source>
</evidence>
<evidence type="ECO:0000256" key="6">
    <source>
        <dbReference type="ARBA" id="ARBA00022777"/>
    </source>
</evidence>
<evidence type="ECO:0000256" key="5">
    <source>
        <dbReference type="ARBA" id="ARBA00022741"/>
    </source>
</evidence>
<comment type="caution">
    <text evidence="14">The sequence shown here is derived from an EMBL/GenBank/DDBJ whole genome shotgun (WGS) entry which is preliminary data.</text>
</comment>
<keyword evidence="6 14" id="KW-0418">Kinase</keyword>
<feature type="region of interest" description="Disordered" evidence="12">
    <location>
        <begin position="1"/>
        <end position="37"/>
    </location>
</feature>
<keyword evidence="7 10" id="KW-0067">ATP-binding</keyword>
<keyword evidence="11" id="KW-0175">Coiled coil</keyword>
<dbReference type="GO" id="GO:0005524">
    <property type="term" value="F:ATP binding"/>
    <property type="evidence" value="ECO:0007669"/>
    <property type="project" value="UniProtKB-UniRule"/>
</dbReference>
<evidence type="ECO:0000256" key="9">
    <source>
        <dbReference type="ARBA" id="ARBA00048679"/>
    </source>
</evidence>
<feature type="coiled-coil region" evidence="11">
    <location>
        <begin position="72"/>
        <end position="99"/>
    </location>
</feature>
<dbReference type="GO" id="GO:0004674">
    <property type="term" value="F:protein serine/threonine kinase activity"/>
    <property type="evidence" value="ECO:0007669"/>
    <property type="project" value="UniProtKB-KW"/>
</dbReference>
<dbReference type="OrthoDB" id="8693905at2759"/>
<dbReference type="SUPFAM" id="SSF56112">
    <property type="entry name" value="Protein kinase-like (PK-like)"/>
    <property type="match status" value="1"/>
</dbReference>
<dbReference type="InterPro" id="IPR050629">
    <property type="entry name" value="STE20/SPS1-PAK"/>
</dbReference>
<dbReference type="Gene3D" id="3.30.200.20">
    <property type="entry name" value="Phosphorylase Kinase, domain 1"/>
    <property type="match status" value="1"/>
</dbReference>
<feature type="binding site" evidence="10">
    <location>
        <position position="75"/>
    </location>
    <ligand>
        <name>ATP</name>
        <dbReference type="ChEBI" id="CHEBI:30616"/>
    </ligand>
</feature>
<evidence type="ECO:0000256" key="7">
    <source>
        <dbReference type="ARBA" id="ARBA00022840"/>
    </source>
</evidence>
<keyword evidence="5 10" id="KW-0547">Nucleotide-binding</keyword>
<organism evidence="14 15">
    <name type="scientific">Stichopus japonicus</name>
    <name type="common">Sea cucumber</name>
    <dbReference type="NCBI Taxonomy" id="307972"/>
    <lineage>
        <taxon>Eukaryota</taxon>
        <taxon>Metazoa</taxon>
        <taxon>Echinodermata</taxon>
        <taxon>Eleutherozoa</taxon>
        <taxon>Echinozoa</taxon>
        <taxon>Holothuroidea</taxon>
        <taxon>Aspidochirotacea</taxon>
        <taxon>Aspidochirotida</taxon>
        <taxon>Stichopodidae</taxon>
        <taxon>Apostichopus</taxon>
    </lineage>
</organism>
<dbReference type="InterPro" id="IPR017441">
    <property type="entry name" value="Protein_kinase_ATP_BS"/>
</dbReference>
<gene>
    <name evidence="14" type="ORF">BSL78_27435</name>
</gene>
<dbReference type="Proteomes" id="UP000230750">
    <property type="component" value="Unassembled WGS sequence"/>
</dbReference>
<evidence type="ECO:0000256" key="11">
    <source>
        <dbReference type="SAM" id="Coils"/>
    </source>
</evidence>
<evidence type="ECO:0000256" key="3">
    <source>
        <dbReference type="ARBA" id="ARBA00022527"/>
    </source>
</evidence>